<reference evidence="2" key="1">
    <citation type="submission" date="2020-08" db="EMBL/GenBank/DDBJ databases">
        <authorList>
            <person name="Shumante A."/>
            <person name="Zimin A.V."/>
            <person name="Puiu D."/>
            <person name="Salzberg S.L."/>
        </authorList>
    </citation>
    <scope>NUCLEOTIDE SEQUENCE</scope>
    <source>
        <strain evidence="2">WC2-LM</strain>
        <tissue evidence="2">Liver</tissue>
    </source>
</reference>
<dbReference type="AlphaFoldDB" id="A0A834V546"/>
<dbReference type="Proteomes" id="UP000662637">
    <property type="component" value="Unassembled WGS sequence"/>
</dbReference>
<evidence type="ECO:0000313" key="3">
    <source>
        <dbReference type="Proteomes" id="UP000662637"/>
    </source>
</evidence>
<comment type="caution">
    <text evidence="2">The sequence shown here is derived from an EMBL/GenBank/DDBJ whole genome shotgun (WGS) entry which is preliminary data.</text>
</comment>
<feature type="region of interest" description="Disordered" evidence="1">
    <location>
        <begin position="43"/>
        <end position="63"/>
    </location>
</feature>
<evidence type="ECO:0000256" key="1">
    <source>
        <dbReference type="SAM" id="MobiDB-lite"/>
    </source>
</evidence>
<name>A0A834V546_MARMO</name>
<gene>
    <name evidence="2" type="ORF">GHT09_006749</name>
</gene>
<protein>
    <submittedName>
        <fullName evidence="2">Uncharacterized protein</fullName>
    </submittedName>
</protein>
<proteinExistence type="predicted"/>
<evidence type="ECO:0000313" key="2">
    <source>
        <dbReference type="EMBL" id="KAF7482175.1"/>
    </source>
</evidence>
<organism evidence="2 3">
    <name type="scientific">Marmota monax</name>
    <name type="common">Woodchuck</name>
    <dbReference type="NCBI Taxonomy" id="9995"/>
    <lineage>
        <taxon>Eukaryota</taxon>
        <taxon>Metazoa</taxon>
        <taxon>Chordata</taxon>
        <taxon>Craniata</taxon>
        <taxon>Vertebrata</taxon>
        <taxon>Euteleostomi</taxon>
        <taxon>Mammalia</taxon>
        <taxon>Eutheria</taxon>
        <taxon>Euarchontoglires</taxon>
        <taxon>Glires</taxon>
        <taxon>Rodentia</taxon>
        <taxon>Sciuromorpha</taxon>
        <taxon>Sciuridae</taxon>
        <taxon>Xerinae</taxon>
        <taxon>Marmotini</taxon>
        <taxon>Marmota</taxon>
    </lineage>
</organism>
<accession>A0A834V546</accession>
<dbReference type="EMBL" id="WJEC01000650">
    <property type="protein sequence ID" value="KAF7482175.1"/>
    <property type="molecule type" value="Genomic_DNA"/>
</dbReference>
<sequence>MLCFPNGNQGSGHHSVADGWGTWPAASDDMWVSHRLLKRQALAQGQNPSPPCPAGSPKSECTGAVGSRILIPTPSRLIKLSGRGHMDCIHRHTPPPHTHTP</sequence>